<feature type="transmembrane region" description="Helical" evidence="7">
    <location>
        <begin position="634"/>
        <end position="659"/>
    </location>
</feature>
<evidence type="ECO:0000256" key="2">
    <source>
        <dbReference type="ARBA" id="ARBA00010157"/>
    </source>
</evidence>
<evidence type="ECO:0000256" key="3">
    <source>
        <dbReference type="ARBA" id="ARBA00022475"/>
    </source>
</evidence>
<comment type="subcellular location">
    <subcellularLocation>
        <location evidence="1">Cell membrane</location>
        <topology evidence="1">Multi-pass membrane protein</topology>
    </subcellularLocation>
</comment>
<feature type="transmembrane region" description="Helical" evidence="7">
    <location>
        <begin position="341"/>
        <end position="368"/>
    </location>
</feature>
<dbReference type="AlphaFoldDB" id="A0A841C6V8"/>
<evidence type="ECO:0000256" key="7">
    <source>
        <dbReference type="SAM" id="Phobius"/>
    </source>
</evidence>
<proteinExistence type="inferred from homology"/>
<evidence type="ECO:0000256" key="5">
    <source>
        <dbReference type="ARBA" id="ARBA00022989"/>
    </source>
</evidence>
<dbReference type="SUPFAM" id="SSF82866">
    <property type="entry name" value="Multidrug efflux transporter AcrB transmembrane domain"/>
    <property type="match status" value="2"/>
</dbReference>
<dbReference type="PANTHER" id="PTHR33406">
    <property type="entry name" value="MEMBRANE PROTEIN MJ1562-RELATED"/>
    <property type="match status" value="1"/>
</dbReference>
<dbReference type="PANTHER" id="PTHR33406:SF6">
    <property type="entry name" value="MEMBRANE PROTEIN YDGH-RELATED"/>
    <property type="match status" value="1"/>
</dbReference>
<keyword evidence="10" id="KW-1185">Reference proteome</keyword>
<keyword evidence="5 7" id="KW-1133">Transmembrane helix</keyword>
<evidence type="ECO:0000256" key="6">
    <source>
        <dbReference type="ARBA" id="ARBA00023136"/>
    </source>
</evidence>
<dbReference type="EMBL" id="JACHMN010000004">
    <property type="protein sequence ID" value="MBB5874670.1"/>
    <property type="molecule type" value="Genomic_DNA"/>
</dbReference>
<sequence length="760" mass="79866">MRFSRSNPVTDEQAPRRRWHPSWLLDWYAACVVWLRWVIVAFWVAAAGASMIYLPAIGQGGSDLGQLISIDNPAVRSEIRSFEKFGFPLLSRVAVVQRDPGGLSAATQAKAIARARAVTEGTYADAKPIIAAVPVTNTLGLVPGSKENSTTIITLLFTAPDVTFADQLEAAKQFAAAHYDADDHVAGVTGSVPARVEQGNLVLSTLPWLELATVAAVFLIVAIAFRSIVAPLLALAVAGVAILLTLHVGGALALRMGVPVPQETQPLLVALLLGVVTDYVVFYLSAVRTQLGEGAGRLEAARRATARFTPIIVTAGATAAAGTGALIVAKSPAFKAFGPGMALAVLIGMLVAVTLVPALLAILGPAALRSPLRRKTVLGRPVEPVLDEAPSGRWSRLLTRRWFGAPVLLVCTGVLIIAALPLQHITLGVSFVEALPASHPARQAAAQAEKGFAEGILSPTELLVQGSGVASREAELTRLQQALARVPGVSAVIGPGDAAIPENLNLFRSRDGSAARYLLIMSDEPLGHTAVQTLSRLDAALPGLVKDAGLTGVETSFGGDTAVAKVIIDQTTQDLGRIAIAALLANLLFLMLFLRAVIAPVLLLGCSVLAIGATLGLTTWLFQDVLGGDGLTFYVPFAVAVLLLALGSDYNIFGIGPAWKEARERPLREALALTLPESARAIRTAAFTLAISFGLLVLVPLRPFQELAFALSVGILIDAFIVRSLLAPALLTVVGSASEWPGRKLFGRVPKSRVEQFEPS</sequence>
<evidence type="ECO:0000256" key="1">
    <source>
        <dbReference type="ARBA" id="ARBA00004651"/>
    </source>
</evidence>
<feature type="transmembrane region" description="Helical" evidence="7">
    <location>
        <begin position="232"/>
        <end position="254"/>
    </location>
</feature>
<feature type="domain" description="Membrane transport protein MMPL" evidence="8">
    <location>
        <begin position="436"/>
        <end position="741"/>
    </location>
</feature>
<comment type="caution">
    <text evidence="9">The sequence shown here is derived from an EMBL/GenBank/DDBJ whole genome shotgun (WGS) entry which is preliminary data.</text>
</comment>
<feature type="transmembrane region" description="Helical" evidence="7">
    <location>
        <begin position="707"/>
        <end position="734"/>
    </location>
</feature>
<dbReference type="Gene3D" id="1.20.1640.10">
    <property type="entry name" value="Multidrug efflux transporter AcrB transmembrane domain"/>
    <property type="match status" value="2"/>
</dbReference>
<evidence type="ECO:0000313" key="9">
    <source>
        <dbReference type="EMBL" id="MBB5874670.1"/>
    </source>
</evidence>
<feature type="transmembrane region" description="Helical" evidence="7">
    <location>
        <begin position="206"/>
        <end position="225"/>
    </location>
</feature>
<keyword evidence="6 7" id="KW-0472">Membrane</keyword>
<feature type="transmembrane region" description="Helical" evidence="7">
    <location>
        <begin position="601"/>
        <end position="622"/>
    </location>
</feature>
<feature type="transmembrane region" description="Helical" evidence="7">
    <location>
        <begin position="575"/>
        <end position="594"/>
    </location>
</feature>
<feature type="transmembrane region" description="Helical" evidence="7">
    <location>
        <begin position="680"/>
        <end position="701"/>
    </location>
</feature>
<feature type="transmembrane region" description="Helical" evidence="7">
    <location>
        <begin position="308"/>
        <end position="329"/>
    </location>
</feature>
<dbReference type="RefSeq" id="WP_184847563.1">
    <property type="nucleotide sequence ID" value="NZ_JACHMN010000004.1"/>
</dbReference>
<evidence type="ECO:0000313" key="10">
    <source>
        <dbReference type="Proteomes" id="UP000587527"/>
    </source>
</evidence>
<dbReference type="InterPro" id="IPR050545">
    <property type="entry name" value="Mycobact_MmpL"/>
</dbReference>
<accession>A0A841C6V8</accession>
<feature type="transmembrane region" description="Helical" evidence="7">
    <location>
        <begin position="402"/>
        <end position="422"/>
    </location>
</feature>
<dbReference type="Proteomes" id="UP000587527">
    <property type="component" value="Unassembled WGS sequence"/>
</dbReference>
<dbReference type="InterPro" id="IPR004869">
    <property type="entry name" value="MMPL_dom"/>
</dbReference>
<keyword evidence="4 7" id="KW-0812">Transmembrane</keyword>
<feature type="transmembrane region" description="Helical" evidence="7">
    <location>
        <begin position="266"/>
        <end position="287"/>
    </location>
</feature>
<organism evidence="9 10">
    <name type="scientific">Allocatelliglobosispora scoriae</name>
    <dbReference type="NCBI Taxonomy" id="643052"/>
    <lineage>
        <taxon>Bacteria</taxon>
        <taxon>Bacillati</taxon>
        <taxon>Actinomycetota</taxon>
        <taxon>Actinomycetes</taxon>
        <taxon>Micromonosporales</taxon>
        <taxon>Micromonosporaceae</taxon>
        <taxon>Allocatelliglobosispora</taxon>
    </lineage>
</organism>
<comment type="similarity">
    <text evidence="2">Belongs to the resistance-nodulation-cell division (RND) (TC 2.A.6) family. MmpL subfamily.</text>
</comment>
<dbReference type="Pfam" id="PF03176">
    <property type="entry name" value="MMPL"/>
    <property type="match status" value="2"/>
</dbReference>
<feature type="domain" description="Membrane transport protein MMPL" evidence="8">
    <location>
        <begin position="106"/>
        <end position="398"/>
    </location>
</feature>
<protein>
    <submittedName>
        <fullName evidence="9">RND superfamily putative drug exporter</fullName>
    </submittedName>
</protein>
<feature type="transmembrane region" description="Helical" evidence="7">
    <location>
        <begin position="27"/>
        <end position="54"/>
    </location>
</feature>
<keyword evidence="3" id="KW-1003">Cell membrane</keyword>
<gene>
    <name evidence="9" type="ORF">F4553_008122</name>
</gene>
<evidence type="ECO:0000256" key="4">
    <source>
        <dbReference type="ARBA" id="ARBA00022692"/>
    </source>
</evidence>
<evidence type="ECO:0000259" key="8">
    <source>
        <dbReference type="Pfam" id="PF03176"/>
    </source>
</evidence>
<reference evidence="9 10" key="1">
    <citation type="submission" date="2020-08" db="EMBL/GenBank/DDBJ databases">
        <title>Sequencing the genomes of 1000 actinobacteria strains.</title>
        <authorList>
            <person name="Klenk H.-P."/>
        </authorList>
    </citation>
    <scope>NUCLEOTIDE SEQUENCE [LARGE SCALE GENOMIC DNA]</scope>
    <source>
        <strain evidence="9 10">DSM 45362</strain>
    </source>
</reference>
<dbReference type="GO" id="GO:0005886">
    <property type="term" value="C:plasma membrane"/>
    <property type="evidence" value="ECO:0007669"/>
    <property type="project" value="UniProtKB-SubCell"/>
</dbReference>
<name>A0A841C6V8_9ACTN</name>